<organism evidence="1 2">
    <name type="scientific">Sarocladium strictum</name>
    <name type="common">Black bundle disease fungus</name>
    <name type="synonym">Acremonium strictum</name>
    <dbReference type="NCBI Taxonomy" id="5046"/>
    <lineage>
        <taxon>Eukaryota</taxon>
        <taxon>Fungi</taxon>
        <taxon>Dikarya</taxon>
        <taxon>Ascomycota</taxon>
        <taxon>Pezizomycotina</taxon>
        <taxon>Sordariomycetes</taxon>
        <taxon>Hypocreomycetidae</taxon>
        <taxon>Hypocreales</taxon>
        <taxon>Sarocladiaceae</taxon>
        <taxon>Sarocladium</taxon>
    </lineage>
</organism>
<evidence type="ECO:0000313" key="2">
    <source>
        <dbReference type="Proteomes" id="UP001175261"/>
    </source>
</evidence>
<gene>
    <name evidence="1" type="ORF">NLU13_5536</name>
</gene>
<keyword evidence="2" id="KW-1185">Reference proteome</keyword>
<dbReference type="Proteomes" id="UP001175261">
    <property type="component" value="Unassembled WGS sequence"/>
</dbReference>
<comment type="caution">
    <text evidence="1">The sequence shown here is derived from an EMBL/GenBank/DDBJ whole genome shotgun (WGS) entry which is preliminary data.</text>
</comment>
<sequence length="260" mass="29112">MTATIFSLSRQYPCWDAILRSLDLPTIKALRLAHRELAESCLTPFFLQHVASQTVELIPDDGGKALAELCDHPLSTHVKTLKIITNVYDKSIIEKSIQTGRDWTISPYAGRLRCSRTLAPREIESLHKEVLWLRERHDAEMGIADEEIIGRLARTFRRLKSLRALSLDARLCYGPGVYDSADRTASWPLVRQGASRLFELVIGAIGKSGVLIEELDAYWSRTGCAVSIDSLARSLQSVGQDGGADPWDAMRGHWCHPFIE</sequence>
<proteinExistence type="predicted"/>
<protein>
    <submittedName>
        <fullName evidence="1">Uncharacterized protein</fullName>
    </submittedName>
</protein>
<dbReference type="AlphaFoldDB" id="A0AA39GIE6"/>
<name>A0AA39GIE6_SARSR</name>
<dbReference type="EMBL" id="JAPDFR010000004">
    <property type="protein sequence ID" value="KAK0387223.1"/>
    <property type="molecule type" value="Genomic_DNA"/>
</dbReference>
<reference evidence="1" key="1">
    <citation type="submission" date="2022-10" db="EMBL/GenBank/DDBJ databases">
        <title>Determination and structural analysis of whole genome sequence of Sarocladium strictum F4-1.</title>
        <authorList>
            <person name="Hu L."/>
            <person name="Jiang Y."/>
        </authorList>
    </citation>
    <scope>NUCLEOTIDE SEQUENCE</scope>
    <source>
        <strain evidence="1">F4-1</strain>
    </source>
</reference>
<evidence type="ECO:0000313" key="1">
    <source>
        <dbReference type="EMBL" id="KAK0387223.1"/>
    </source>
</evidence>
<accession>A0AA39GIE6</accession>